<keyword evidence="3" id="KW-1185">Reference proteome</keyword>
<dbReference type="STRING" id="521011.Mpal_0967"/>
<sequence>MTGDLGMAEPGSRGTVASVGKKRESIQVVEFVLGKEHYAIDLFDVKEVVEYTSITRLPNVQDYITGIIDLRGEITTIIDLKHRLNISETSMVTTESSRIIVLDDRMTRSKVGILVDDVSSVSTFEGDLVDYTSASVNREDTTIIGIIKRKVRVRDRETTELIIWIDIKALLRDIMSIT</sequence>
<dbReference type="Proteomes" id="UP000002457">
    <property type="component" value="Chromosome"/>
</dbReference>
<dbReference type="HOGENOM" id="CLU_048995_3_2_2"/>
<dbReference type="Gene3D" id="2.30.30.40">
    <property type="entry name" value="SH3 Domains"/>
    <property type="match status" value="1"/>
</dbReference>
<evidence type="ECO:0000313" key="2">
    <source>
        <dbReference type="EMBL" id="ACL16319.1"/>
    </source>
</evidence>
<proteinExistence type="predicted"/>
<dbReference type="GO" id="GO:0006935">
    <property type="term" value="P:chemotaxis"/>
    <property type="evidence" value="ECO:0007669"/>
    <property type="project" value="InterPro"/>
</dbReference>
<gene>
    <name evidence="2" type="ordered locus">Mpal_0967</name>
</gene>
<dbReference type="Pfam" id="PF01584">
    <property type="entry name" value="CheW"/>
    <property type="match status" value="1"/>
</dbReference>
<dbReference type="SMART" id="SM00260">
    <property type="entry name" value="CheW"/>
    <property type="match status" value="1"/>
</dbReference>
<dbReference type="InterPro" id="IPR036061">
    <property type="entry name" value="CheW-like_dom_sf"/>
</dbReference>
<dbReference type="AlphaFoldDB" id="B8GGR4"/>
<organism evidence="2 3">
    <name type="scientific">Methanosphaerula palustris (strain ATCC BAA-1556 / DSM 19958 / E1-9c)</name>
    <dbReference type="NCBI Taxonomy" id="521011"/>
    <lineage>
        <taxon>Archaea</taxon>
        <taxon>Methanobacteriati</taxon>
        <taxon>Methanobacteriota</taxon>
        <taxon>Stenosarchaea group</taxon>
        <taxon>Methanomicrobia</taxon>
        <taxon>Methanomicrobiales</taxon>
        <taxon>Methanoregulaceae</taxon>
        <taxon>Methanosphaerula</taxon>
    </lineage>
</organism>
<dbReference type="PANTHER" id="PTHR22617">
    <property type="entry name" value="CHEMOTAXIS SENSOR HISTIDINE KINASE-RELATED"/>
    <property type="match status" value="1"/>
</dbReference>
<reference evidence="2 3" key="1">
    <citation type="journal article" date="2015" name="Genome Announc.">
        <title>Complete Genome Sequence of Methanosphaerula palustris E1-9CT, a Hydrogenotrophic Methanogen Isolated from a Minerotrophic Fen Peatland.</title>
        <authorList>
            <person name="Cadillo-Quiroz H."/>
            <person name="Browne P."/>
            <person name="Kyrpides N."/>
            <person name="Woyke T."/>
            <person name="Goodwin L."/>
            <person name="Detter C."/>
            <person name="Yavitt J.B."/>
            <person name="Zinder S.H."/>
        </authorList>
    </citation>
    <scope>NUCLEOTIDE SEQUENCE [LARGE SCALE GENOMIC DNA]</scope>
    <source>
        <strain evidence="3">ATCC BAA-1556 / DSM 19958 / E1-9c</strain>
    </source>
</reference>
<evidence type="ECO:0000313" key="3">
    <source>
        <dbReference type="Proteomes" id="UP000002457"/>
    </source>
</evidence>
<accession>B8GGR4</accession>
<dbReference type="GO" id="GO:0007165">
    <property type="term" value="P:signal transduction"/>
    <property type="evidence" value="ECO:0007669"/>
    <property type="project" value="InterPro"/>
</dbReference>
<protein>
    <submittedName>
        <fullName evidence="2">CheW protein</fullName>
    </submittedName>
</protein>
<dbReference type="EMBL" id="CP001338">
    <property type="protein sequence ID" value="ACL16319.1"/>
    <property type="molecule type" value="Genomic_DNA"/>
</dbReference>
<evidence type="ECO:0000259" key="1">
    <source>
        <dbReference type="PROSITE" id="PS50851"/>
    </source>
</evidence>
<dbReference type="Gene3D" id="2.40.50.180">
    <property type="entry name" value="CheA-289, Domain 4"/>
    <property type="match status" value="1"/>
</dbReference>
<dbReference type="PANTHER" id="PTHR22617:SF23">
    <property type="entry name" value="CHEMOTAXIS PROTEIN CHEW"/>
    <property type="match status" value="1"/>
</dbReference>
<feature type="domain" description="CheW-like" evidence="1">
    <location>
        <begin position="25"/>
        <end position="176"/>
    </location>
</feature>
<dbReference type="KEGG" id="mpl:Mpal_0967"/>
<dbReference type="PROSITE" id="PS50851">
    <property type="entry name" value="CHEW"/>
    <property type="match status" value="1"/>
</dbReference>
<dbReference type="GO" id="GO:0005829">
    <property type="term" value="C:cytosol"/>
    <property type="evidence" value="ECO:0007669"/>
    <property type="project" value="TreeGrafter"/>
</dbReference>
<name>B8GGR4_METPE</name>
<dbReference type="eggNOG" id="arCOG02395">
    <property type="taxonomic scope" value="Archaea"/>
</dbReference>
<dbReference type="InterPro" id="IPR039315">
    <property type="entry name" value="CheW"/>
</dbReference>
<dbReference type="SUPFAM" id="SSF50341">
    <property type="entry name" value="CheW-like"/>
    <property type="match status" value="1"/>
</dbReference>
<dbReference type="InterPro" id="IPR002545">
    <property type="entry name" value="CheW-lke_dom"/>
</dbReference>